<proteinExistence type="predicted"/>
<keyword evidence="3" id="KW-0433">Leucine-rich repeat</keyword>
<keyword evidence="6" id="KW-0677">Repeat</keyword>
<keyword evidence="7" id="KW-0547">Nucleotide-binding</keyword>
<evidence type="ECO:0000256" key="8">
    <source>
        <dbReference type="ARBA" id="ARBA00022840"/>
    </source>
</evidence>
<dbReference type="Gene3D" id="1.10.510.10">
    <property type="entry name" value="Transferase(Phosphotransferase) domain 1"/>
    <property type="match status" value="2"/>
</dbReference>
<dbReference type="PANTHER" id="PTHR48006:SF14">
    <property type="entry name" value="PROTEIN KINASE DOMAIN-CONTAINING PROTEIN"/>
    <property type="match status" value="1"/>
</dbReference>
<dbReference type="InterPro" id="IPR001245">
    <property type="entry name" value="Ser-Thr/Tyr_kinase_cat_dom"/>
</dbReference>
<dbReference type="Gene3D" id="3.30.200.20">
    <property type="entry name" value="Phosphorylase Kinase, domain 1"/>
    <property type="match status" value="2"/>
</dbReference>
<dbReference type="SUPFAM" id="SSF52058">
    <property type="entry name" value="L domain-like"/>
    <property type="match status" value="2"/>
</dbReference>
<feature type="transmembrane region" description="Helical" evidence="13">
    <location>
        <begin position="743"/>
        <end position="764"/>
    </location>
</feature>
<evidence type="ECO:0000256" key="6">
    <source>
        <dbReference type="ARBA" id="ARBA00022737"/>
    </source>
</evidence>
<name>A0A8S9M448_BRACR</name>
<reference evidence="15" key="1">
    <citation type="submission" date="2019-12" db="EMBL/GenBank/DDBJ databases">
        <title>Genome sequencing and annotation of Brassica cretica.</title>
        <authorList>
            <person name="Studholme D.J."/>
            <person name="Sarris P.F."/>
        </authorList>
    </citation>
    <scope>NUCLEOTIDE SEQUENCE</scope>
    <source>
        <strain evidence="15">PFS-102/07</strain>
        <tissue evidence="15">Leaf</tissue>
    </source>
</reference>
<evidence type="ECO:0000256" key="7">
    <source>
        <dbReference type="ARBA" id="ARBA00022741"/>
    </source>
</evidence>
<keyword evidence="11" id="KW-0675">Receptor</keyword>
<feature type="domain" description="Protein kinase" evidence="14">
    <location>
        <begin position="818"/>
        <end position="1078"/>
    </location>
</feature>
<dbReference type="PANTHER" id="PTHR48006">
    <property type="entry name" value="LEUCINE-RICH REPEAT-CONTAINING PROTEIN DDB_G0281931-RELATED"/>
    <property type="match status" value="1"/>
</dbReference>
<evidence type="ECO:0000256" key="2">
    <source>
        <dbReference type="ARBA" id="ARBA00022553"/>
    </source>
</evidence>
<dbReference type="FunFam" id="3.80.10.10:FF:001678">
    <property type="entry name" value="Calmodulin-binding receptor kinase CaMRLK"/>
    <property type="match status" value="2"/>
</dbReference>
<dbReference type="SUPFAM" id="SSF56112">
    <property type="entry name" value="Protein kinase-like (PK-like)"/>
    <property type="match status" value="2"/>
</dbReference>
<dbReference type="SMART" id="SM00369">
    <property type="entry name" value="LRR_TYP"/>
    <property type="match status" value="8"/>
</dbReference>
<evidence type="ECO:0000256" key="9">
    <source>
        <dbReference type="ARBA" id="ARBA00022989"/>
    </source>
</evidence>
<keyword evidence="4 13" id="KW-0812">Transmembrane</keyword>
<comment type="subcellular location">
    <subcellularLocation>
        <location evidence="1">Membrane</location>
        <topology evidence="1">Single-pass type I membrane protein</topology>
    </subcellularLocation>
</comment>
<dbReference type="Pfam" id="PF00560">
    <property type="entry name" value="LRR_1"/>
    <property type="match status" value="2"/>
</dbReference>
<dbReference type="PRINTS" id="PR00019">
    <property type="entry name" value="LEURICHRPT"/>
</dbReference>
<evidence type="ECO:0000256" key="11">
    <source>
        <dbReference type="ARBA" id="ARBA00023170"/>
    </source>
</evidence>
<keyword evidence="8" id="KW-0067">ATP-binding</keyword>
<evidence type="ECO:0000256" key="10">
    <source>
        <dbReference type="ARBA" id="ARBA00023136"/>
    </source>
</evidence>
<dbReference type="InterPro" id="IPR051824">
    <property type="entry name" value="LRR_Rcpt-Like_S/T_Kinase"/>
</dbReference>
<evidence type="ECO:0000256" key="5">
    <source>
        <dbReference type="ARBA" id="ARBA00022729"/>
    </source>
</evidence>
<evidence type="ECO:0000313" key="15">
    <source>
        <dbReference type="EMBL" id="KAF2612779.1"/>
    </source>
</evidence>
<dbReference type="FunFam" id="3.30.200.20:FF:000466">
    <property type="entry name" value="Putative LRR receptor-like serine/threonine-protein kinase"/>
    <property type="match status" value="2"/>
</dbReference>
<gene>
    <name evidence="15" type="ORF">F2Q70_00007856</name>
</gene>
<dbReference type="GO" id="GO:0016020">
    <property type="term" value="C:membrane"/>
    <property type="evidence" value="ECO:0007669"/>
    <property type="project" value="UniProtKB-SubCell"/>
</dbReference>
<dbReference type="EMBL" id="QGKY02000089">
    <property type="protein sequence ID" value="KAF2612779.1"/>
    <property type="molecule type" value="Genomic_DNA"/>
</dbReference>
<evidence type="ECO:0000256" key="13">
    <source>
        <dbReference type="SAM" id="Phobius"/>
    </source>
</evidence>
<dbReference type="PROSITE" id="PS50011">
    <property type="entry name" value="PROTEIN_KINASE_DOM"/>
    <property type="match status" value="2"/>
</dbReference>
<keyword evidence="12" id="KW-0325">Glycoprotein</keyword>
<feature type="transmembrane region" description="Helical" evidence="13">
    <location>
        <begin position="204"/>
        <end position="226"/>
    </location>
</feature>
<dbReference type="InterPro" id="IPR001611">
    <property type="entry name" value="Leu-rich_rpt"/>
</dbReference>
<evidence type="ECO:0000256" key="1">
    <source>
        <dbReference type="ARBA" id="ARBA00004479"/>
    </source>
</evidence>
<sequence length="1078" mass="117480">METVDLSKNRFDGHVLRLIAGPKHNLSGLIHLDLSENGFVGHILNGLSSAQKLGHLNLASNRFRVQEFPQILKLSGLYYLNLSRTNLAGSIPSGITQLSQLKVLDLSYNNLTGNVPLLPLKNIEVLDLSLNKLEGDIPRTVLEKLPVMERFNFSFNNLTFCDPNLSQGMIQTSFIGSTNNCPFAAKPNVQKGESVSKKKTGLKIGLTLAISMAFLLVALLVILVAMRGRRKSRTWATKQAAEPNLLDQGDSSTYVPVVMIDKPLMKMTLADLKAATLNFDSGALLWESKSGPTYEAVLPGGFRAALKVVSSGATLSDHEASVTFERLARINHPNLVPLSGYCIAAEQRIVIYEHLEYVNLHTLLHTADDDSVSWILRHKIALGTARALAFLHHGCIPPVVHGEVKSGTIFLDSSQEPQLAEFGLAKLLNEGLLGDLDGYTPTELEEHGSPTLESDVYSFGVVLLELVSGKKAEWDLVDWVRGLVRQGEGSRAIDPTLQGTGPVEQIAEAVKIGYLCTADLSWKRPTMQQGSVNGVLHGNMETVDLSKNRFDGHVLRLIAGPKHNLSGLIHLDLSENGFVGHILNGLSSAQKLGYLNLASNRFRVQDFPQILKLSGLYYLNLSRTNLAGSIPSGITQLSQLKVLDLSYNNLTGNVPLLPLKNIEVLDLSMNKLEGDIPRTVLEKLPVMERFNFSHNNLTFCDPNLSQGMIQTSFIGSTNNCPFAAKPNVQKGESVSKKKTGLKIGLTLAISMAFLLVALLVILVAMRGRRKSRTWATKQAAEPNLLDQGDSSTDVPVVMIDKPLMKLTLADLKAATLNFDSGALLWESKSGPTYEAVLPGGFRAALKVVSSGATLSDHEASVTFERLARINHPNLVPLSGYCIAAEQRIVIYEHLEYVNLHTLLHTTDDSVSWILRHKIALGTARALAFLHHGCIPPVVHGEVKAGTIFLDSSQEPQLAEFGLAKLLNEGLLGDLDGYTPTELEEHGSPTLESDVYSFGVVLLELVSGKKAEWDLVDWVRGLVRQGEGSRAIDPTLQGTGPVEQIAEAVKIGYLCTADLSWKRPTMQQVVGLLKDISPS</sequence>
<dbReference type="InterPro" id="IPR032675">
    <property type="entry name" value="LRR_dom_sf"/>
</dbReference>
<accession>A0A8S9M448</accession>
<dbReference type="Pfam" id="PF07714">
    <property type="entry name" value="PK_Tyr_Ser-Thr"/>
    <property type="match status" value="2"/>
</dbReference>
<keyword evidence="9 13" id="KW-1133">Transmembrane helix</keyword>
<organism evidence="15">
    <name type="scientific">Brassica cretica</name>
    <name type="common">Mustard</name>
    <dbReference type="NCBI Taxonomy" id="69181"/>
    <lineage>
        <taxon>Eukaryota</taxon>
        <taxon>Viridiplantae</taxon>
        <taxon>Streptophyta</taxon>
        <taxon>Embryophyta</taxon>
        <taxon>Tracheophyta</taxon>
        <taxon>Spermatophyta</taxon>
        <taxon>Magnoliopsida</taxon>
        <taxon>eudicotyledons</taxon>
        <taxon>Gunneridae</taxon>
        <taxon>Pentapetalae</taxon>
        <taxon>rosids</taxon>
        <taxon>malvids</taxon>
        <taxon>Brassicales</taxon>
        <taxon>Brassicaceae</taxon>
        <taxon>Brassiceae</taxon>
        <taxon>Brassica</taxon>
    </lineage>
</organism>
<evidence type="ECO:0000256" key="4">
    <source>
        <dbReference type="ARBA" id="ARBA00022692"/>
    </source>
</evidence>
<dbReference type="InterPro" id="IPR011009">
    <property type="entry name" value="Kinase-like_dom_sf"/>
</dbReference>
<keyword evidence="5" id="KW-0732">Signal</keyword>
<dbReference type="Gene3D" id="3.80.10.10">
    <property type="entry name" value="Ribonuclease Inhibitor"/>
    <property type="match status" value="3"/>
</dbReference>
<evidence type="ECO:0000259" key="14">
    <source>
        <dbReference type="PROSITE" id="PS50011"/>
    </source>
</evidence>
<dbReference type="GO" id="GO:0004672">
    <property type="term" value="F:protein kinase activity"/>
    <property type="evidence" value="ECO:0007669"/>
    <property type="project" value="InterPro"/>
</dbReference>
<keyword evidence="2" id="KW-0597">Phosphoprotein</keyword>
<dbReference type="InterPro" id="IPR003591">
    <property type="entry name" value="Leu-rich_rpt_typical-subtyp"/>
</dbReference>
<dbReference type="InterPro" id="IPR000719">
    <property type="entry name" value="Prot_kinase_dom"/>
</dbReference>
<dbReference type="AlphaFoldDB" id="A0A8S9M448"/>
<dbReference type="PROSITE" id="PS51450">
    <property type="entry name" value="LRR"/>
    <property type="match status" value="2"/>
</dbReference>
<comment type="caution">
    <text evidence="15">The sequence shown here is derived from an EMBL/GenBank/DDBJ whole genome shotgun (WGS) entry which is preliminary data.</text>
</comment>
<evidence type="ECO:0000256" key="12">
    <source>
        <dbReference type="ARBA" id="ARBA00023180"/>
    </source>
</evidence>
<feature type="domain" description="Protein kinase" evidence="14">
    <location>
        <begin position="279"/>
        <end position="540"/>
    </location>
</feature>
<protein>
    <recommendedName>
        <fullName evidence="14">Protein kinase domain-containing protein</fullName>
    </recommendedName>
</protein>
<dbReference type="GO" id="GO:0005524">
    <property type="term" value="F:ATP binding"/>
    <property type="evidence" value="ECO:0007669"/>
    <property type="project" value="UniProtKB-KW"/>
</dbReference>
<keyword evidence="10 13" id="KW-0472">Membrane</keyword>
<evidence type="ECO:0000256" key="3">
    <source>
        <dbReference type="ARBA" id="ARBA00022614"/>
    </source>
</evidence>